<name>A0A420J944_9PEZI</name>
<dbReference type="Gene3D" id="3.40.30.10">
    <property type="entry name" value="Glutaredoxin"/>
    <property type="match status" value="1"/>
</dbReference>
<proteinExistence type="inferred from homology"/>
<dbReference type="PROSITE" id="PS00194">
    <property type="entry name" value="THIOREDOXIN_1"/>
    <property type="match status" value="1"/>
</dbReference>
<evidence type="ECO:0000259" key="3">
    <source>
        <dbReference type="PROSITE" id="PS51352"/>
    </source>
</evidence>
<accession>A0A420J944</accession>
<keyword evidence="2" id="KW-1015">Disulfide bond</keyword>
<dbReference type="SUPFAM" id="SSF52833">
    <property type="entry name" value="Thioredoxin-like"/>
    <property type="match status" value="1"/>
</dbReference>
<dbReference type="PRINTS" id="PR00421">
    <property type="entry name" value="THIOREDOXIN"/>
</dbReference>
<protein>
    <submittedName>
        <fullName evidence="4">Thioredoxin</fullName>
    </submittedName>
</protein>
<evidence type="ECO:0000313" key="5">
    <source>
        <dbReference type="Proteomes" id="UP000285405"/>
    </source>
</evidence>
<evidence type="ECO:0000256" key="1">
    <source>
        <dbReference type="ARBA" id="ARBA00008987"/>
    </source>
</evidence>
<dbReference type="InterPro" id="IPR017937">
    <property type="entry name" value="Thioredoxin_CS"/>
</dbReference>
<evidence type="ECO:0000256" key="2">
    <source>
        <dbReference type="ARBA" id="ARBA00023157"/>
    </source>
</evidence>
<reference evidence="4 5" key="1">
    <citation type="journal article" date="2018" name="BMC Genomics">
        <title>Comparative genome analyses reveal sequence features reflecting distinct modes of host-adaptation between dicot and monocot powdery mildew.</title>
        <authorList>
            <person name="Wu Y."/>
            <person name="Ma X."/>
            <person name="Pan Z."/>
            <person name="Kale S.D."/>
            <person name="Song Y."/>
            <person name="King H."/>
            <person name="Zhang Q."/>
            <person name="Presley C."/>
            <person name="Deng X."/>
            <person name="Wei C.I."/>
            <person name="Xiao S."/>
        </authorList>
    </citation>
    <scope>NUCLEOTIDE SEQUENCE [LARGE SCALE GENOMIC DNA]</scope>
    <source>
        <strain evidence="4">UCSC1</strain>
    </source>
</reference>
<dbReference type="AlphaFoldDB" id="A0A420J944"/>
<dbReference type="PANTHER" id="PTHR46115">
    <property type="entry name" value="THIOREDOXIN-LIKE PROTEIN 1"/>
    <property type="match status" value="1"/>
</dbReference>
<feature type="domain" description="Thioredoxin" evidence="3">
    <location>
        <begin position="1"/>
        <end position="105"/>
    </location>
</feature>
<dbReference type="EMBL" id="MCBR01000467">
    <property type="protein sequence ID" value="RKF83291.1"/>
    <property type="molecule type" value="Genomic_DNA"/>
</dbReference>
<dbReference type="Proteomes" id="UP000285405">
    <property type="component" value="Unassembled WGS sequence"/>
</dbReference>
<dbReference type="PROSITE" id="PS51352">
    <property type="entry name" value="THIOREDOXIN_2"/>
    <property type="match status" value="1"/>
</dbReference>
<dbReference type="CDD" id="cd02947">
    <property type="entry name" value="TRX_family"/>
    <property type="match status" value="1"/>
</dbReference>
<evidence type="ECO:0000313" key="4">
    <source>
        <dbReference type="EMBL" id="RKF83291.1"/>
    </source>
</evidence>
<sequence>MIQQLTSLADFEKLKSSSLLIIDFSAEWCGPCRAIEPLYESLASEFASNTIIFAKCDVDKAEDVSKACQIRAMPTFKFFRNGKEVDYVQGANREALRKTLDKYLMEVAEETDTKGN</sequence>
<dbReference type="InterPro" id="IPR036249">
    <property type="entry name" value="Thioredoxin-like_sf"/>
</dbReference>
<dbReference type="OrthoDB" id="10263751at2759"/>
<dbReference type="FunFam" id="3.40.30.10:FF:000245">
    <property type="entry name" value="Thioredoxin"/>
    <property type="match status" value="1"/>
</dbReference>
<organism evidence="4 5">
    <name type="scientific">Golovinomyces cichoracearum</name>
    <dbReference type="NCBI Taxonomy" id="62708"/>
    <lineage>
        <taxon>Eukaryota</taxon>
        <taxon>Fungi</taxon>
        <taxon>Dikarya</taxon>
        <taxon>Ascomycota</taxon>
        <taxon>Pezizomycotina</taxon>
        <taxon>Leotiomycetes</taxon>
        <taxon>Erysiphales</taxon>
        <taxon>Erysiphaceae</taxon>
        <taxon>Golovinomyces</taxon>
    </lineage>
</organism>
<comment type="caution">
    <text evidence="4">The sequence shown here is derived from an EMBL/GenBank/DDBJ whole genome shotgun (WGS) entry which is preliminary data.</text>
</comment>
<comment type="similarity">
    <text evidence="1">Belongs to the thioredoxin family.</text>
</comment>
<dbReference type="InterPro" id="IPR013766">
    <property type="entry name" value="Thioredoxin_domain"/>
</dbReference>
<dbReference type="Pfam" id="PF00085">
    <property type="entry name" value="Thioredoxin"/>
    <property type="match status" value="1"/>
</dbReference>
<gene>
    <name evidence="4" type="ORF">GcC1_004034</name>
</gene>